<dbReference type="EMBL" id="BMEM01000006">
    <property type="protein sequence ID" value="GGF59688.1"/>
    <property type="molecule type" value="Genomic_DNA"/>
</dbReference>
<dbReference type="SUPFAM" id="SSF50156">
    <property type="entry name" value="PDZ domain-like"/>
    <property type="match status" value="1"/>
</dbReference>
<dbReference type="InterPro" id="IPR036034">
    <property type="entry name" value="PDZ_sf"/>
</dbReference>
<dbReference type="InterPro" id="IPR001940">
    <property type="entry name" value="Peptidase_S1C"/>
</dbReference>
<reference evidence="4" key="1">
    <citation type="journal article" date="2014" name="Int. J. Syst. Evol. Microbiol.">
        <title>Complete genome sequence of Corynebacterium casei LMG S-19264T (=DSM 44701T), isolated from a smear-ripened cheese.</title>
        <authorList>
            <consortium name="US DOE Joint Genome Institute (JGI-PGF)"/>
            <person name="Walter F."/>
            <person name="Albersmeier A."/>
            <person name="Kalinowski J."/>
            <person name="Ruckert C."/>
        </authorList>
    </citation>
    <scope>NUCLEOTIDE SEQUENCE</scope>
    <source>
        <strain evidence="4">CGMCC 1.12160</strain>
    </source>
</reference>
<feature type="domain" description="PDZ" evidence="3">
    <location>
        <begin position="318"/>
        <end position="373"/>
    </location>
</feature>
<dbReference type="InterPro" id="IPR001478">
    <property type="entry name" value="PDZ"/>
</dbReference>
<protein>
    <recommendedName>
        <fullName evidence="3">PDZ domain-containing protein</fullName>
    </recommendedName>
</protein>
<dbReference type="GO" id="GO:0006508">
    <property type="term" value="P:proteolysis"/>
    <property type="evidence" value="ECO:0007669"/>
    <property type="project" value="UniProtKB-KW"/>
</dbReference>
<accession>A0A917F8C8</accession>
<sequence>MTDPASAPAPLPSMRSPRRRSSVPVVLASLVAGVVGGLGGGVLANSLDAQERVVATETSRADASPSSAAAPVAPVPADGTIAGLSRAVLPSVALISVGPGGRDGQGSGFVIREDGYLLTNHHVVAASTTGGGITVELPGQDPLPAEIVGSDPAYDIAVLKVDRTGLAALPFADSDAVEVGQAVVAVGAPLGLDSTVTSGIVSALDRPVVAGEDDELSYINAVQTDAAINPGNSGGPLLDLAGRVVGVNSAIAQMPTGSFGGPQGSIGLGFAIPAEQAERTATQIIETGSSEHPVMGVHIDLQYTGEGARVLSEGRDGVEPVIPGGPAAEAGVRPGDVVVSVDGRRVTDAQHLLVLLRSHAVGETVELVLRGEDGRERTVDITLAGSSD</sequence>
<dbReference type="InterPro" id="IPR009003">
    <property type="entry name" value="Peptidase_S1_PA"/>
</dbReference>
<keyword evidence="2" id="KW-0378">Hydrolase</keyword>
<keyword evidence="5" id="KW-1185">Reference proteome</keyword>
<keyword evidence="1" id="KW-0645">Protease</keyword>
<dbReference type="Proteomes" id="UP000605670">
    <property type="component" value="Unassembled WGS sequence"/>
</dbReference>
<reference evidence="4" key="2">
    <citation type="submission" date="2020-09" db="EMBL/GenBank/DDBJ databases">
        <authorList>
            <person name="Sun Q."/>
            <person name="Zhou Y."/>
        </authorList>
    </citation>
    <scope>NUCLEOTIDE SEQUENCE</scope>
    <source>
        <strain evidence="4">CGMCC 1.12160</strain>
    </source>
</reference>
<proteinExistence type="predicted"/>
<evidence type="ECO:0000256" key="2">
    <source>
        <dbReference type="ARBA" id="ARBA00022801"/>
    </source>
</evidence>
<name>A0A917F8C8_9MICO</name>
<dbReference type="InterPro" id="IPR051201">
    <property type="entry name" value="Chloro_Bact_Ser_Proteases"/>
</dbReference>
<dbReference type="AlphaFoldDB" id="A0A917F8C8"/>
<dbReference type="GO" id="GO:0004252">
    <property type="term" value="F:serine-type endopeptidase activity"/>
    <property type="evidence" value="ECO:0007669"/>
    <property type="project" value="InterPro"/>
</dbReference>
<dbReference type="Gene3D" id="2.40.10.120">
    <property type="match status" value="1"/>
</dbReference>
<dbReference type="SUPFAM" id="SSF50494">
    <property type="entry name" value="Trypsin-like serine proteases"/>
    <property type="match status" value="1"/>
</dbReference>
<dbReference type="SMART" id="SM00228">
    <property type="entry name" value="PDZ"/>
    <property type="match status" value="1"/>
</dbReference>
<evidence type="ECO:0000313" key="5">
    <source>
        <dbReference type="Proteomes" id="UP000605670"/>
    </source>
</evidence>
<dbReference type="PROSITE" id="PS50106">
    <property type="entry name" value="PDZ"/>
    <property type="match status" value="1"/>
</dbReference>
<dbReference type="Pfam" id="PF17820">
    <property type="entry name" value="PDZ_6"/>
    <property type="match status" value="1"/>
</dbReference>
<dbReference type="PANTHER" id="PTHR43343">
    <property type="entry name" value="PEPTIDASE S12"/>
    <property type="match status" value="1"/>
</dbReference>
<organism evidence="4 5">
    <name type="scientific">Ornithinimicrobium tianjinense</name>
    <dbReference type="NCBI Taxonomy" id="1195761"/>
    <lineage>
        <taxon>Bacteria</taxon>
        <taxon>Bacillati</taxon>
        <taxon>Actinomycetota</taxon>
        <taxon>Actinomycetes</taxon>
        <taxon>Micrococcales</taxon>
        <taxon>Ornithinimicrobiaceae</taxon>
        <taxon>Ornithinimicrobium</taxon>
    </lineage>
</organism>
<dbReference type="RefSeq" id="WP_229735323.1">
    <property type="nucleotide sequence ID" value="NZ_BAABKH010000001.1"/>
</dbReference>
<dbReference type="PANTHER" id="PTHR43343:SF3">
    <property type="entry name" value="PROTEASE DO-LIKE 8, CHLOROPLASTIC"/>
    <property type="match status" value="1"/>
</dbReference>
<evidence type="ECO:0000259" key="3">
    <source>
        <dbReference type="PROSITE" id="PS50106"/>
    </source>
</evidence>
<gene>
    <name evidence="4" type="ORF">GCM10011366_29430</name>
</gene>
<comment type="caution">
    <text evidence="4">The sequence shown here is derived from an EMBL/GenBank/DDBJ whole genome shotgun (WGS) entry which is preliminary data.</text>
</comment>
<evidence type="ECO:0000313" key="4">
    <source>
        <dbReference type="EMBL" id="GGF59688.1"/>
    </source>
</evidence>
<dbReference type="Gene3D" id="2.30.42.10">
    <property type="match status" value="1"/>
</dbReference>
<dbReference type="PRINTS" id="PR00834">
    <property type="entry name" value="PROTEASES2C"/>
</dbReference>
<dbReference type="Pfam" id="PF13365">
    <property type="entry name" value="Trypsin_2"/>
    <property type="match status" value="1"/>
</dbReference>
<dbReference type="InterPro" id="IPR041489">
    <property type="entry name" value="PDZ_6"/>
</dbReference>
<evidence type="ECO:0000256" key="1">
    <source>
        <dbReference type="ARBA" id="ARBA00022670"/>
    </source>
</evidence>